<dbReference type="Proteomes" id="UP000001055">
    <property type="component" value="Unassembled WGS sequence"/>
</dbReference>
<dbReference type="InParanoid" id="Q0UZR0"/>
<dbReference type="eggNOG" id="ENOG502T4T6">
    <property type="taxonomic scope" value="Eukaryota"/>
</dbReference>
<dbReference type="GeneID" id="5970208"/>
<name>Q0UZR0_PHANO</name>
<gene>
    <name evidence="1" type="ORF">SNOG_02754</name>
</gene>
<accession>Q0UZR0</accession>
<evidence type="ECO:0000313" key="2">
    <source>
        <dbReference type="Proteomes" id="UP000001055"/>
    </source>
</evidence>
<proteinExistence type="predicted"/>
<evidence type="ECO:0008006" key="3">
    <source>
        <dbReference type="Google" id="ProtNLM"/>
    </source>
</evidence>
<evidence type="ECO:0000313" key="1">
    <source>
        <dbReference type="EMBL" id="EAT89485.1"/>
    </source>
</evidence>
<sequence length="199" mass="22858">MATSKTCKSYAPHLPTELWLQILENTSTHEAEHLWMAVRQVSRQFRGYVERLFVSSHLPHFAISLSLPRRSSNDGSHRCWPGAIPNAQVIMSLHHTTLEERFATFVSPVELGCGDERASVENLRASGVLTEARLLEAPAWVYLGKNYMAGRSIPLPMDIEWNQAKHRWVWPVEWRVLVGRFYKAKLEARTRAQRQTCHA</sequence>
<organism evidence="1 2">
    <name type="scientific">Phaeosphaeria nodorum (strain SN15 / ATCC MYA-4574 / FGSC 10173)</name>
    <name type="common">Glume blotch fungus</name>
    <name type="synonym">Parastagonospora nodorum</name>
    <dbReference type="NCBI Taxonomy" id="321614"/>
    <lineage>
        <taxon>Eukaryota</taxon>
        <taxon>Fungi</taxon>
        <taxon>Dikarya</taxon>
        <taxon>Ascomycota</taxon>
        <taxon>Pezizomycotina</taxon>
        <taxon>Dothideomycetes</taxon>
        <taxon>Pleosporomycetidae</taxon>
        <taxon>Pleosporales</taxon>
        <taxon>Pleosporineae</taxon>
        <taxon>Phaeosphaeriaceae</taxon>
        <taxon>Parastagonospora</taxon>
    </lineage>
</organism>
<dbReference type="RefSeq" id="XP_001793351.1">
    <property type="nucleotide sequence ID" value="XM_001793299.1"/>
</dbReference>
<reference evidence="2" key="1">
    <citation type="journal article" date="2007" name="Plant Cell">
        <title>Dothideomycete-plant interactions illuminated by genome sequencing and EST analysis of the wheat pathogen Stagonospora nodorum.</title>
        <authorList>
            <person name="Hane J.K."/>
            <person name="Lowe R.G."/>
            <person name="Solomon P.S."/>
            <person name="Tan K.C."/>
            <person name="Schoch C.L."/>
            <person name="Spatafora J.W."/>
            <person name="Crous P.W."/>
            <person name="Kodira C."/>
            <person name="Birren B.W."/>
            <person name="Galagan J.E."/>
            <person name="Torriani S.F."/>
            <person name="McDonald B.A."/>
            <person name="Oliver R.P."/>
        </authorList>
    </citation>
    <scope>NUCLEOTIDE SEQUENCE [LARGE SCALE GENOMIC DNA]</scope>
    <source>
        <strain evidence="2">SN15 / ATCC MYA-4574 / FGSC 10173</strain>
    </source>
</reference>
<dbReference type="AlphaFoldDB" id="Q0UZR0"/>
<protein>
    <recommendedName>
        <fullName evidence="3">F-box domain-containing protein</fullName>
    </recommendedName>
</protein>
<dbReference type="EMBL" id="CH445328">
    <property type="protein sequence ID" value="EAT89485.1"/>
    <property type="molecule type" value="Genomic_DNA"/>
</dbReference>
<dbReference type="HOGENOM" id="CLU_1372640_0_0_1"/>
<dbReference type="VEuPathDB" id="FungiDB:JI435_027540"/>
<dbReference type="OMA" id="VELWLHI"/>
<dbReference type="KEGG" id="pno:SNOG_02754"/>